<gene>
    <name evidence="1" type="ORF">L211DRAFT_853391</name>
</gene>
<reference evidence="1 2" key="1">
    <citation type="journal article" date="2018" name="Nat. Ecol. Evol.">
        <title>Pezizomycetes genomes reveal the molecular basis of ectomycorrhizal truffle lifestyle.</title>
        <authorList>
            <person name="Murat C."/>
            <person name="Payen T."/>
            <person name="Noel B."/>
            <person name="Kuo A."/>
            <person name="Morin E."/>
            <person name="Chen J."/>
            <person name="Kohler A."/>
            <person name="Krizsan K."/>
            <person name="Balestrini R."/>
            <person name="Da Silva C."/>
            <person name="Montanini B."/>
            <person name="Hainaut M."/>
            <person name="Levati E."/>
            <person name="Barry K.W."/>
            <person name="Belfiori B."/>
            <person name="Cichocki N."/>
            <person name="Clum A."/>
            <person name="Dockter R.B."/>
            <person name="Fauchery L."/>
            <person name="Guy J."/>
            <person name="Iotti M."/>
            <person name="Le Tacon F."/>
            <person name="Lindquist E.A."/>
            <person name="Lipzen A."/>
            <person name="Malagnac F."/>
            <person name="Mello A."/>
            <person name="Molinier V."/>
            <person name="Miyauchi S."/>
            <person name="Poulain J."/>
            <person name="Riccioni C."/>
            <person name="Rubini A."/>
            <person name="Sitrit Y."/>
            <person name="Splivallo R."/>
            <person name="Traeger S."/>
            <person name="Wang M."/>
            <person name="Zifcakova L."/>
            <person name="Wipf D."/>
            <person name="Zambonelli A."/>
            <person name="Paolocci F."/>
            <person name="Nowrousian M."/>
            <person name="Ottonello S."/>
            <person name="Baldrian P."/>
            <person name="Spatafora J.W."/>
            <person name="Henrissat B."/>
            <person name="Nagy L.G."/>
            <person name="Aury J.M."/>
            <person name="Wincker P."/>
            <person name="Grigoriev I.V."/>
            <person name="Bonfante P."/>
            <person name="Martin F.M."/>
        </authorList>
    </citation>
    <scope>NUCLEOTIDE SEQUENCE [LARGE SCALE GENOMIC DNA]</scope>
    <source>
        <strain evidence="1 2">ATCC MYA-4762</strain>
    </source>
</reference>
<evidence type="ECO:0000313" key="2">
    <source>
        <dbReference type="Proteomes" id="UP000267821"/>
    </source>
</evidence>
<dbReference type="EMBL" id="ML121595">
    <property type="protein sequence ID" value="RPB19202.1"/>
    <property type="molecule type" value="Genomic_DNA"/>
</dbReference>
<keyword evidence="2" id="KW-1185">Reference proteome</keyword>
<accession>A0A3N4LCK2</accession>
<protein>
    <submittedName>
        <fullName evidence="1">Uncharacterized protein</fullName>
    </submittedName>
</protein>
<evidence type="ECO:0000313" key="1">
    <source>
        <dbReference type="EMBL" id="RPB19202.1"/>
    </source>
</evidence>
<organism evidence="1 2">
    <name type="scientific">Terfezia boudieri ATCC MYA-4762</name>
    <dbReference type="NCBI Taxonomy" id="1051890"/>
    <lineage>
        <taxon>Eukaryota</taxon>
        <taxon>Fungi</taxon>
        <taxon>Dikarya</taxon>
        <taxon>Ascomycota</taxon>
        <taxon>Pezizomycotina</taxon>
        <taxon>Pezizomycetes</taxon>
        <taxon>Pezizales</taxon>
        <taxon>Pezizaceae</taxon>
        <taxon>Terfezia</taxon>
    </lineage>
</organism>
<proteinExistence type="predicted"/>
<dbReference type="InParanoid" id="A0A3N4LCK2"/>
<dbReference type="AlphaFoldDB" id="A0A3N4LCK2"/>
<name>A0A3N4LCK2_9PEZI</name>
<sequence length="289" mass="31935">MYWLFGTRIVRRCLPASLPTSPASPASPTSPASLRFFPCDSCDPSLQTPRAPQACVSSPVTPVTPPCKPSASQPYLPPSLRQPALAKQEEEQKLKMRVSYLSYVATCTSTHSKALRNRLESSHDALQPYLPPSLRQPALAKQEECYGAGLTGVGTSAFFWLFEQCSKFNSHPYVHPVRPEFGDRDIVRSNSPNSLCSDNIAMVTGSPLETRRRAKTKDAILTQRLCETGLRAPMTLYHCQFHSSHENWYSEISESAIVEVSISDKSKCLIDLKSESTQPSAHLTLFCIG</sequence>
<dbReference type="Proteomes" id="UP000267821">
    <property type="component" value="Unassembled WGS sequence"/>
</dbReference>